<name>A0A6N8L444_9SPHI</name>
<feature type="domain" description="HEPN" evidence="1">
    <location>
        <begin position="160"/>
        <end position="272"/>
    </location>
</feature>
<dbReference type="Gene3D" id="3.30.460.10">
    <property type="entry name" value="Beta Polymerase, domain 2"/>
    <property type="match status" value="1"/>
</dbReference>
<dbReference type="AlphaFoldDB" id="A0A6N8L444"/>
<comment type="caution">
    <text evidence="2">The sequence shown here is derived from an EMBL/GenBank/DDBJ whole genome shotgun (WGS) entry which is preliminary data.</text>
</comment>
<dbReference type="SMART" id="SM00748">
    <property type="entry name" value="HEPN"/>
    <property type="match status" value="1"/>
</dbReference>
<dbReference type="PANTHER" id="PTHR33933:SF1">
    <property type="entry name" value="PROTEIN ADENYLYLTRANSFERASE MNTA-RELATED"/>
    <property type="match status" value="1"/>
</dbReference>
<dbReference type="Pfam" id="PF05168">
    <property type="entry name" value="HEPN"/>
    <property type="match status" value="1"/>
</dbReference>
<sequence length="287" mass="33976">MDELSHLPVDKQKDILEIVEIIKEIALPEKVILFGSFARGDWVDDEYVEDGATYSYRSDYDFLIVTQGLKLKEFEIRNRIENRTRRYKHPVNPLVHELEHINYGLERGQYFFKSIIEDGIILFDSKKTLFVKPRSLTREEQKAQALLYYENWVESGVRMLDYVKLIYISSIEKNYKLNEVLFFLHQSVERLYAGLGLIFTGFKPKTHSIKEYRNYTKFISPEINNIFCSPPTYEEKRVFNILQKGYIDARYKSDFMIEKIDLETLIHKVESLEKLVVQVSKSKINSL</sequence>
<dbReference type="SUPFAM" id="SSF81593">
    <property type="entry name" value="Nucleotidyltransferase substrate binding subunit/domain"/>
    <property type="match status" value="1"/>
</dbReference>
<dbReference type="Proteomes" id="UP000435036">
    <property type="component" value="Unassembled WGS sequence"/>
</dbReference>
<evidence type="ECO:0000259" key="1">
    <source>
        <dbReference type="SMART" id="SM00748"/>
    </source>
</evidence>
<evidence type="ECO:0000313" key="2">
    <source>
        <dbReference type="EMBL" id="MVZ63799.1"/>
    </source>
</evidence>
<dbReference type="RefSeq" id="WP_160370518.1">
    <property type="nucleotide sequence ID" value="NZ_WSQA01000016.1"/>
</dbReference>
<dbReference type="InterPro" id="IPR052548">
    <property type="entry name" value="Type_VII_TA_antitoxin"/>
</dbReference>
<protein>
    <submittedName>
        <fullName evidence="2">HEPN domain-containing protein</fullName>
    </submittedName>
</protein>
<dbReference type="Gene3D" id="1.20.120.330">
    <property type="entry name" value="Nucleotidyltransferases domain 2"/>
    <property type="match status" value="1"/>
</dbReference>
<dbReference type="InterPro" id="IPR007842">
    <property type="entry name" value="HEPN_dom"/>
</dbReference>
<reference evidence="2 3" key="1">
    <citation type="submission" date="2019-12" db="EMBL/GenBank/DDBJ databases">
        <authorList>
            <person name="Dong K."/>
        </authorList>
    </citation>
    <scope>NUCLEOTIDE SEQUENCE [LARGE SCALE GENOMIC DNA]</scope>
    <source>
        <strain evidence="2 3">JCM 31225</strain>
    </source>
</reference>
<organism evidence="2 3">
    <name type="scientific">Sphingobacterium humi</name>
    <dbReference type="NCBI Taxonomy" id="1796905"/>
    <lineage>
        <taxon>Bacteria</taxon>
        <taxon>Pseudomonadati</taxon>
        <taxon>Bacteroidota</taxon>
        <taxon>Sphingobacteriia</taxon>
        <taxon>Sphingobacteriales</taxon>
        <taxon>Sphingobacteriaceae</taxon>
        <taxon>Sphingobacterium</taxon>
    </lineage>
</organism>
<dbReference type="CDD" id="cd05403">
    <property type="entry name" value="NT_KNTase_like"/>
    <property type="match status" value="1"/>
</dbReference>
<dbReference type="SUPFAM" id="SSF81301">
    <property type="entry name" value="Nucleotidyltransferase"/>
    <property type="match status" value="1"/>
</dbReference>
<accession>A0A6N8L444</accession>
<dbReference type="InterPro" id="IPR043519">
    <property type="entry name" value="NT_sf"/>
</dbReference>
<gene>
    <name evidence="2" type="ORF">GQF63_17380</name>
</gene>
<dbReference type="OrthoDB" id="1321649at2"/>
<dbReference type="EMBL" id="WSQA01000016">
    <property type="protein sequence ID" value="MVZ63799.1"/>
    <property type="molecule type" value="Genomic_DNA"/>
</dbReference>
<evidence type="ECO:0000313" key="3">
    <source>
        <dbReference type="Proteomes" id="UP000435036"/>
    </source>
</evidence>
<proteinExistence type="predicted"/>
<keyword evidence="3" id="KW-1185">Reference proteome</keyword>
<dbReference type="PANTHER" id="PTHR33933">
    <property type="entry name" value="NUCLEOTIDYLTRANSFERASE"/>
    <property type="match status" value="1"/>
</dbReference>